<keyword evidence="1" id="KW-0880">Kelch repeat</keyword>
<dbReference type="SMART" id="SM00225">
    <property type="entry name" value="BTB"/>
    <property type="match status" value="1"/>
</dbReference>
<evidence type="ECO:0000259" key="3">
    <source>
        <dbReference type="PROSITE" id="PS50097"/>
    </source>
</evidence>
<dbReference type="SUPFAM" id="SSF54695">
    <property type="entry name" value="POZ domain"/>
    <property type="match status" value="1"/>
</dbReference>
<proteinExistence type="predicted"/>
<dbReference type="Gene3D" id="1.25.40.420">
    <property type="match status" value="1"/>
</dbReference>
<dbReference type="AlphaFoldDB" id="A0A914YUJ9"/>
<name>A0A914YUJ9_9BILA</name>
<evidence type="ECO:0000256" key="2">
    <source>
        <dbReference type="ARBA" id="ARBA00022737"/>
    </source>
</evidence>
<evidence type="ECO:0000313" key="4">
    <source>
        <dbReference type="Proteomes" id="UP000887577"/>
    </source>
</evidence>
<dbReference type="PROSITE" id="PS50097">
    <property type="entry name" value="BTB"/>
    <property type="match status" value="1"/>
</dbReference>
<dbReference type="WBParaSite" id="PSU_v2.g3814.t1">
    <property type="protein sequence ID" value="PSU_v2.g3814.t1"/>
    <property type="gene ID" value="PSU_v2.g3814"/>
</dbReference>
<dbReference type="Pfam" id="PF00651">
    <property type="entry name" value="BTB"/>
    <property type="match status" value="1"/>
</dbReference>
<dbReference type="PANTHER" id="PTHR45632:SF3">
    <property type="entry name" value="KELCH-LIKE PROTEIN 32"/>
    <property type="match status" value="1"/>
</dbReference>
<dbReference type="Gene3D" id="3.30.710.10">
    <property type="entry name" value="Potassium Channel Kv1.1, Chain A"/>
    <property type="match status" value="1"/>
</dbReference>
<dbReference type="InterPro" id="IPR000210">
    <property type="entry name" value="BTB/POZ_dom"/>
</dbReference>
<dbReference type="Proteomes" id="UP000887577">
    <property type="component" value="Unplaced"/>
</dbReference>
<feature type="domain" description="BTB" evidence="3">
    <location>
        <begin position="40"/>
        <end position="106"/>
    </location>
</feature>
<protein>
    <submittedName>
        <fullName evidence="5">BTB domain-containing protein</fullName>
    </submittedName>
</protein>
<evidence type="ECO:0000256" key="1">
    <source>
        <dbReference type="ARBA" id="ARBA00022441"/>
    </source>
</evidence>
<dbReference type="InterPro" id="IPR011705">
    <property type="entry name" value="BACK"/>
</dbReference>
<keyword evidence="4" id="KW-1185">Reference proteome</keyword>
<keyword evidence="2" id="KW-0677">Repeat</keyword>
<dbReference type="Pfam" id="PF07707">
    <property type="entry name" value="BACK"/>
    <property type="match status" value="1"/>
</dbReference>
<accession>A0A914YUJ9</accession>
<sequence length="248" mass="29724">MSFRDSDCYEWEKPKSDYLHKMQTERFKVFESQDLENGRFDVTFEIDGKKLLAHTFILTSVSETLNSWLSDRWTTKDAIIKVEDSSYDNFYKFLCFLYIGDCKLTEENVFKMVDMAEFYGVPFLKEFCDKFLSKMEKQVETMEEMFEFADKYYLKELKESIKRYFCTYVVEVCESEAFIAFKKPFVEFLYAASLRIREKEIGFEYLYKWAEHHVMKQGAADDDNYNLLDAVKTEIDQILPYLKFSEMS</sequence>
<dbReference type="InterPro" id="IPR011333">
    <property type="entry name" value="SKP1/BTB/POZ_sf"/>
</dbReference>
<reference evidence="5" key="1">
    <citation type="submission" date="2022-11" db="UniProtKB">
        <authorList>
            <consortium name="WormBaseParasite"/>
        </authorList>
    </citation>
    <scope>IDENTIFICATION</scope>
</reference>
<dbReference type="CDD" id="cd14733">
    <property type="entry name" value="BACK"/>
    <property type="match status" value="1"/>
</dbReference>
<dbReference type="PANTHER" id="PTHR45632">
    <property type="entry name" value="LD33804P"/>
    <property type="match status" value="1"/>
</dbReference>
<organism evidence="4 5">
    <name type="scientific">Panagrolaimus superbus</name>
    <dbReference type="NCBI Taxonomy" id="310955"/>
    <lineage>
        <taxon>Eukaryota</taxon>
        <taxon>Metazoa</taxon>
        <taxon>Ecdysozoa</taxon>
        <taxon>Nematoda</taxon>
        <taxon>Chromadorea</taxon>
        <taxon>Rhabditida</taxon>
        <taxon>Tylenchina</taxon>
        <taxon>Panagrolaimomorpha</taxon>
        <taxon>Panagrolaimoidea</taxon>
        <taxon>Panagrolaimidae</taxon>
        <taxon>Panagrolaimus</taxon>
    </lineage>
</organism>
<evidence type="ECO:0000313" key="5">
    <source>
        <dbReference type="WBParaSite" id="PSU_v2.g3814.t1"/>
    </source>
</evidence>